<dbReference type="Pfam" id="PF05685">
    <property type="entry name" value="Uma2"/>
    <property type="match status" value="1"/>
</dbReference>
<dbReference type="PANTHER" id="PTHR36558">
    <property type="entry name" value="GLR1098 PROTEIN"/>
    <property type="match status" value="1"/>
</dbReference>
<dbReference type="CDD" id="cd06260">
    <property type="entry name" value="DUF820-like"/>
    <property type="match status" value="1"/>
</dbReference>
<evidence type="ECO:0000259" key="1">
    <source>
        <dbReference type="Pfam" id="PF05685"/>
    </source>
</evidence>
<dbReference type="PANTHER" id="PTHR36558:SF1">
    <property type="entry name" value="RESTRICTION ENDONUCLEASE DOMAIN-CONTAINING PROTEIN-RELATED"/>
    <property type="match status" value="1"/>
</dbReference>
<name>A0A916NDD9_9BACT</name>
<dbReference type="InterPro" id="IPR011335">
    <property type="entry name" value="Restrct_endonuc-II-like"/>
</dbReference>
<protein>
    <recommendedName>
        <fullName evidence="1">Putative restriction endonuclease domain-containing protein</fullName>
    </recommendedName>
</protein>
<proteinExistence type="predicted"/>
<organism evidence="2 3">
    <name type="scientific">Dyadobacter helix</name>
    <dbReference type="NCBI Taxonomy" id="2822344"/>
    <lineage>
        <taxon>Bacteria</taxon>
        <taxon>Pseudomonadati</taxon>
        <taxon>Bacteroidota</taxon>
        <taxon>Cytophagia</taxon>
        <taxon>Cytophagales</taxon>
        <taxon>Spirosomataceae</taxon>
        <taxon>Dyadobacter</taxon>
    </lineage>
</organism>
<dbReference type="InterPro" id="IPR008538">
    <property type="entry name" value="Uma2"/>
</dbReference>
<dbReference type="SUPFAM" id="SSF52980">
    <property type="entry name" value="Restriction endonuclease-like"/>
    <property type="match status" value="1"/>
</dbReference>
<keyword evidence="3" id="KW-1185">Reference proteome</keyword>
<evidence type="ECO:0000313" key="3">
    <source>
        <dbReference type="Proteomes" id="UP000680038"/>
    </source>
</evidence>
<feature type="domain" description="Putative restriction endonuclease" evidence="1">
    <location>
        <begin position="17"/>
        <end position="183"/>
    </location>
</feature>
<reference evidence="2" key="1">
    <citation type="submission" date="2021-04" db="EMBL/GenBank/DDBJ databases">
        <authorList>
            <person name="Rodrigo-Torres L."/>
            <person name="Arahal R. D."/>
            <person name="Lucena T."/>
        </authorList>
    </citation>
    <scope>NUCLEOTIDE SEQUENCE</scope>
    <source>
        <strain evidence="2">CECT 9275</strain>
    </source>
</reference>
<evidence type="ECO:0000313" key="2">
    <source>
        <dbReference type="EMBL" id="CAG5007520.1"/>
    </source>
</evidence>
<dbReference type="InterPro" id="IPR012296">
    <property type="entry name" value="Nuclease_put_TT1808"/>
</dbReference>
<dbReference type="AlphaFoldDB" id="A0A916NDD9"/>
<sequence length="200" mass="23356">MKDMGQLQLAEKRYTVAEYLEMEEKGEIRHEYYDGEIFAMAGTTMNHNDIVDNVRTLLKGFFRPKGCRIFAENVKVEAIENFYYPYPDVMVTCDVRDINGTYIVRHPSILVEVLSKSSATYDRDFKLRRYQKIPSLQYYLLVSQYECYAELYTRTDQQGVWTYQSFDTPEAVIPFDLLGFMMPVAAIYEGIVFVEEEGIA</sequence>
<comment type="caution">
    <text evidence="2">The sequence shown here is derived from an EMBL/GenBank/DDBJ whole genome shotgun (WGS) entry which is preliminary data.</text>
</comment>
<accession>A0A916NDD9</accession>
<gene>
    <name evidence="2" type="ORF">DYBT9275_04064</name>
</gene>
<dbReference type="EMBL" id="CAJRAF010000002">
    <property type="protein sequence ID" value="CAG5007520.1"/>
    <property type="molecule type" value="Genomic_DNA"/>
</dbReference>
<dbReference type="Proteomes" id="UP000680038">
    <property type="component" value="Unassembled WGS sequence"/>
</dbReference>
<dbReference type="Gene3D" id="3.90.1570.10">
    <property type="entry name" value="tt1808, chain A"/>
    <property type="match status" value="1"/>
</dbReference>